<reference evidence="4" key="1">
    <citation type="submission" date="2018-03" db="EMBL/GenBank/DDBJ databases">
        <authorList>
            <person name="Guldener U."/>
        </authorList>
    </citation>
    <scope>NUCLEOTIDE SEQUENCE</scope>
</reference>
<comment type="caution">
    <text evidence="4">The sequence shown here is derived from an EMBL/GenBank/DDBJ whole genome shotgun (WGS) entry which is preliminary data.</text>
</comment>
<dbReference type="AlphaFoldDB" id="A0AAE8SMD7"/>
<evidence type="ECO:0000259" key="2">
    <source>
        <dbReference type="Pfam" id="PF25540"/>
    </source>
</evidence>
<name>A0AAE8SMD7_9HYPO</name>
<gene>
    <name evidence="4" type="ORF">FTOL_10917</name>
</gene>
<dbReference type="PANTHER" id="PTHR37543:SF1">
    <property type="entry name" value="CCCH ZINC FINGER DNA BINDING PROTEIN (AFU_ORTHOLOGUE AFUA_5G12760)"/>
    <property type="match status" value="1"/>
</dbReference>
<evidence type="ECO:0000313" key="4">
    <source>
        <dbReference type="EMBL" id="SPJ85008.1"/>
    </source>
</evidence>
<evidence type="ECO:0000259" key="3">
    <source>
        <dbReference type="Pfam" id="PF25543"/>
    </source>
</evidence>
<dbReference type="InterPro" id="IPR057683">
    <property type="entry name" value="DUF7923"/>
</dbReference>
<proteinExistence type="predicted"/>
<dbReference type="PANTHER" id="PTHR37543">
    <property type="entry name" value="CCCH ZINC FINGER DNA BINDING PROTEIN (AFU_ORTHOLOGUE AFUA_5G12760)"/>
    <property type="match status" value="1"/>
</dbReference>
<feature type="region of interest" description="Disordered" evidence="1">
    <location>
        <begin position="267"/>
        <end position="305"/>
    </location>
</feature>
<evidence type="ECO:0000256" key="1">
    <source>
        <dbReference type="SAM" id="MobiDB-lite"/>
    </source>
</evidence>
<feature type="compositionally biased region" description="Low complexity" evidence="1">
    <location>
        <begin position="267"/>
        <end position="285"/>
    </location>
</feature>
<sequence length="430" mass="47776">MKVELEGLQQRWLACKAHDDEKHALITALLAHIDAQSIQLSKINSELDDKNIVIKAVKKDKEVLKAQVETFKQERDRHAFVFVIIDGDCMLFRDELVQAGLEGGKQAMSLLKQSVEKKLKTLGGSVPPHLQVIIRVYANLQGLAQSYQNSDVLSNGQTLEEFVRGFNMGDPLCDYVDAGNGKECADEKVKALFRHYLDDVHCRHVFFGASADNGYARLLGPYAQDSVHKQRICLIEGPPFERELADLAPKFEIASFDVFRKSQQLPNTNRRVSSASSSNYANAARKTPSPSTQGTVLSTPTSSQERLPVKILRNCKGERLDSKLSYDQRTLNSLRVRKLCNKYALLGKCPFELSFGSCIHDHNQDLSEGEKNALRAIARLSPCPAGSGCSDGQCLLGHVCTKSKCKGLGCRFPEELHNINSVVFSERIVI</sequence>
<keyword evidence="5" id="KW-1185">Reference proteome</keyword>
<organism evidence="4 5">
    <name type="scientific">Fusarium torulosum</name>
    <dbReference type="NCBI Taxonomy" id="33205"/>
    <lineage>
        <taxon>Eukaryota</taxon>
        <taxon>Fungi</taxon>
        <taxon>Dikarya</taxon>
        <taxon>Ascomycota</taxon>
        <taxon>Pezizomycotina</taxon>
        <taxon>Sordariomycetes</taxon>
        <taxon>Hypocreomycetidae</taxon>
        <taxon>Hypocreales</taxon>
        <taxon>Nectriaceae</taxon>
        <taxon>Fusarium</taxon>
    </lineage>
</organism>
<dbReference type="EMBL" id="ONZP01000452">
    <property type="protein sequence ID" value="SPJ85008.1"/>
    <property type="molecule type" value="Genomic_DNA"/>
</dbReference>
<evidence type="ECO:0000313" key="5">
    <source>
        <dbReference type="Proteomes" id="UP001187734"/>
    </source>
</evidence>
<feature type="compositionally biased region" description="Polar residues" evidence="1">
    <location>
        <begin position="288"/>
        <end position="305"/>
    </location>
</feature>
<dbReference type="InterPro" id="IPR057654">
    <property type="entry name" value="Znf-CCCH_tandem"/>
</dbReference>
<dbReference type="Proteomes" id="UP001187734">
    <property type="component" value="Unassembled WGS sequence"/>
</dbReference>
<feature type="domain" description="DUF7923" evidence="2">
    <location>
        <begin position="76"/>
        <end position="257"/>
    </location>
</feature>
<dbReference type="Pfam" id="PF25540">
    <property type="entry name" value="DUF7923"/>
    <property type="match status" value="1"/>
</dbReference>
<accession>A0AAE8SMD7</accession>
<feature type="domain" description="Tandem CCCH zinc finger" evidence="3">
    <location>
        <begin position="373"/>
        <end position="420"/>
    </location>
</feature>
<protein>
    <submittedName>
        <fullName evidence="4">Related to CCCH zinc finger DNA binding protein</fullName>
    </submittedName>
</protein>
<dbReference type="Pfam" id="PF25543">
    <property type="entry name" value="zf-CCCH_tandem"/>
    <property type="match status" value="1"/>
</dbReference>